<protein>
    <submittedName>
        <fullName evidence="2">Uncharacterized protein</fullName>
    </submittedName>
</protein>
<keyword evidence="1" id="KW-0812">Transmembrane</keyword>
<name>A0A517S933_9PLAN</name>
<organism evidence="2 3">
    <name type="scientific">Caulifigura coniformis</name>
    <dbReference type="NCBI Taxonomy" id="2527983"/>
    <lineage>
        <taxon>Bacteria</taxon>
        <taxon>Pseudomonadati</taxon>
        <taxon>Planctomycetota</taxon>
        <taxon>Planctomycetia</taxon>
        <taxon>Planctomycetales</taxon>
        <taxon>Planctomycetaceae</taxon>
        <taxon>Caulifigura</taxon>
    </lineage>
</organism>
<sequence>MSAVFQVAASIWLGTVSYLIAAATAFYDNPVIFIPIQMAFGAAFSAIAVLVIAPIGITLRMLPFQRRLAAGFGYGAIAIVSGFLLIAFSGSDWLATRVSVDGIVVRELEPISAISGWVLVMLAPFLVTAGRSESQFW</sequence>
<gene>
    <name evidence="2" type="ORF">Pan44_06530</name>
</gene>
<feature type="transmembrane region" description="Helical" evidence="1">
    <location>
        <begin position="32"/>
        <end position="56"/>
    </location>
</feature>
<keyword evidence="1" id="KW-0472">Membrane</keyword>
<dbReference type="KEGG" id="ccos:Pan44_06530"/>
<proteinExistence type="predicted"/>
<keyword evidence="1" id="KW-1133">Transmembrane helix</keyword>
<keyword evidence="3" id="KW-1185">Reference proteome</keyword>
<feature type="transmembrane region" description="Helical" evidence="1">
    <location>
        <begin position="110"/>
        <end position="129"/>
    </location>
</feature>
<evidence type="ECO:0000313" key="3">
    <source>
        <dbReference type="Proteomes" id="UP000315700"/>
    </source>
</evidence>
<feature type="transmembrane region" description="Helical" evidence="1">
    <location>
        <begin position="68"/>
        <end position="90"/>
    </location>
</feature>
<reference evidence="2 3" key="1">
    <citation type="submission" date="2019-02" db="EMBL/GenBank/DDBJ databases">
        <title>Deep-cultivation of Planctomycetes and their phenomic and genomic characterization uncovers novel biology.</title>
        <authorList>
            <person name="Wiegand S."/>
            <person name="Jogler M."/>
            <person name="Boedeker C."/>
            <person name="Pinto D."/>
            <person name="Vollmers J."/>
            <person name="Rivas-Marin E."/>
            <person name="Kohn T."/>
            <person name="Peeters S.H."/>
            <person name="Heuer A."/>
            <person name="Rast P."/>
            <person name="Oberbeckmann S."/>
            <person name="Bunk B."/>
            <person name="Jeske O."/>
            <person name="Meyerdierks A."/>
            <person name="Storesund J.E."/>
            <person name="Kallscheuer N."/>
            <person name="Luecker S."/>
            <person name="Lage O.M."/>
            <person name="Pohl T."/>
            <person name="Merkel B.J."/>
            <person name="Hornburger P."/>
            <person name="Mueller R.-W."/>
            <person name="Bruemmer F."/>
            <person name="Labrenz M."/>
            <person name="Spormann A.M."/>
            <person name="Op den Camp H."/>
            <person name="Overmann J."/>
            <person name="Amann R."/>
            <person name="Jetten M.S.M."/>
            <person name="Mascher T."/>
            <person name="Medema M.H."/>
            <person name="Devos D.P."/>
            <person name="Kaster A.-K."/>
            <person name="Ovreas L."/>
            <person name="Rohde M."/>
            <person name="Galperin M.Y."/>
            <person name="Jogler C."/>
        </authorList>
    </citation>
    <scope>NUCLEOTIDE SEQUENCE [LARGE SCALE GENOMIC DNA]</scope>
    <source>
        <strain evidence="2 3">Pan44</strain>
    </source>
</reference>
<evidence type="ECO:0000313" key="2">
    <source>
        <dbReference type="EMBL" id="QDT52641.1"/>
    </source>
</evidence>
<evidence type="ECO:0000256" key="1">
    <source>
        <dbReference type="SAM" id="Phobius"/>
    </source>
</evidence>
<dbReference type="EMBL" id="CP036271">
    <property type="protein sequence ID" value="QDT52641.1"/>
    <property type="molecule type" value="Genomic_DNA"/>
</dbReference>
<dbReference type="AlphaFoldDB" id="A0A517S933"/>
<dbReference type="Proteomes" id="UP000315700">
    <property type="component" value="Chromosome"/>
</dbReference>
<accession>A0A517S933</accession>
<dbReference type="RefSeq" id="WP_145027170.1">
    <property type="nucleotide sequence ID" value="NZ_CP036271.1"/>
</dbReference>
<dbReference type="InParanoid" id="A0A517S933"/>